<keyword evidence="1" id="KW-0812">Transmembrane</keyword>
<comment type="caution">
    <text evidence="2">The sequence shown here is derived from an EMBL/GenBank/DDBJ whole genome shotgun (WGS) entry which is preliminary data.</text>
</comment>
<dbReference type="EMBL" id="JAAAMU010000006">
    <property type="protein sequence ID" value="NBC70243.1"/>
    <property type="molecule type" value="Genomic_DNA"/>
</dbReference>
<organism evidence="2 3">
    <name type="scientific">Paenibacillus sacheonensis</name>
    <dbReference type="NCBI Taxonomy" id="742054"/>
    <lineage>
        <taxon>Bacteria</taxon>
        <taxon>Bacillati</taxon>
        <taxon>Bacillota</taxon>
        <taxon>Bacilli</taxon>
        <taxon>Bacillales</taxon>
        <taxon>Paenibacillaceae</taxon>
        <taxon>Paenibacillus</taxon>
    </lineage>
</organism>
<evidence type="ECO:0000313" key="3">
    <source>
        <dbReference type="Proteomes" id="UP000558113"/>
    </source>
</evidence>
<protein>
    <submittedName>
        <fullName evidence="2">Uncharacterized protein</fullName>
    </submittedName>
</protein>
<keyword evidence="1" id="KW-0472">Membrane</keyword>
<dbReference type="RefSeq" id="WP_161698958.1">
    <property type="nucleotide sequence ID" value="NZ_JAAAMU010000006.1"/>
</dbReference>
<keyword evidence="1" id="KW-1133">Transmembrane helix</keyword>
<feature type="transmembrane region" description="Helical" evidence="1">
    <location>
        <begin position="12"/>
        <end position="32"/>
    </location>
</feature>
<evidence type="ECO:0000313" key="2">
    <source>
        <dbReference type="EMBL" id="NBC70243.1"/>
    </source>
</evidence>
<gene>
    <name evidence="2" type="ORF">GT003_14685</name>
</gene>
<accession>A0A7X4YPQ6</accession>
<sequence>MGKNVYSRAVGIVLGSLTILAALGSGFLYLLGTSVGKALQSEADTSAADRRTLVALAGLLVIGVLTGTGSLGINTRLGKVVYMGFCWFVGIGLLAAFVLSIGALGDGLEGMIGGMGMLYILLGYLVHKEK</sequence>
<evidence type="ECO:0000256" key="1">
    <source>
        <dbReference type="SAM" id="Phobius"/>
    </source>
</evidence>
<name>A0A7X4YPQ6_9BACL</name>
<feature type="transmembrane region" description="Helical" evidence="1">
    <location>
        <begin position="80"/>
        <end position="104"/>
    </location>
</feature>
<dbReference type="Proteomes" id="UP000558113">
    <property type="component" value="Unassembled WGS sequence"/>
</dbReference>
<dbReference type="OrthoDB" id="2934466at2"/>
<feature type="transmembrane region" description="Helical" evidence="1">
    <location>
        <begin position="110"/>
        <end position="127"/>
    </location>
</feature>
<dbReference type="AlphaFoldDB" id="A0A7X4YPQ6"/>
<keyword evidence="3" id="KW-1185">Reference proteome</keyword>
<feature type="transmembrane region" description="Helical" evidence="1">
    <location>
        <begin position="52"/>
        <end position="73"/>
    </location>
</feature>
<proteinExistence type="predicted"/>
<reference evidence="2 3" key="1">
    <citation type="submission" date="2020-01" db="EMBL/GenBank/DDBJ databases">
        <title>Paenibacillus soybeanensis sp. nov. isolated from the nodules of soybean (Glycine max(L.) Merr).</title>
        <authorList>
            <person name="Wang H."/>
        </authorList>
    </citation>
    <scope>NUCLEOTIDE SEQUENCE [LARGE SCALE GENOMIC DNA]</scope>
    <source>
        <strain evidence="2 3">DSM 23054</strain>
    </source>
</reference>